<feature type="binding site" evidence="2">
    <location>
        <position position="368"/>
    </location>
    <ligand>
        <name>Mn(2+)</name>
        <dbReference type="ChEBI" id="CHEBI:29035"/>
        <label>2</label>
    </ligand>
</feature>
<comment type="caution">
    <text evidence="4">The sequence shown here is derived from an EMBL/GenBank/DDBJ whole genome shotgun (WGS) entry which is preliminary data.</text>
</comment>
<sequence>MTVSPIMEKAASLSGKLTELRRKFHANPELPWQEKETSLFVEKYLRDLGLENIRRGFGGTECGVAADLRGAKPGPCVALRGDMDALPLEEENDLPYRSTRPGVMHACGHDAHTAILLGAAEILASMKDELSGTVRFLFQPAEEAGYNSGAPKMIEEGALDGVDAVGGLHVWSLLPAGTLGCRVGPVMASADIWDLKIQGKGGHGAMPHKAVDPTVTAATVISTLQTVVSREMDPQETVVLSVGKMEAGTAVNIIPDTARVAGNVRTTSREVRAQMEGIMKRVADGICAAMRCTAELTYTPIYPVTVNDPEVTAVMRSAAVEMLGEENIEEVPVAMGSEDFSYYGEKVPAAYVFLGIADETKGTGNQHHNPRFNVNDDVLPSGAAILAAFAFRMNERSV</sequence>
<dbReference type="OrthoDB" id="5892at2"/>
<dbReference type="AlphaFoldDB" id="A0A4R8MCD7"/>
<feature type="binding site" evidence="2">
    <location>
        <position position="169"/>
    </location>
    <ligand>
        <name>Mn(2+)</name>
        <dbReference type="ChEBI" id="CHEBI:29035"/>
        <label>2</label>
    </ligand>
</feature>
<reference evidence="4 5" key="1">
    <citation type="submission" date="2019-03" db="EMBL/GenBank/DDBJ databases">
        <title>Genomic Encyclopedia of Type Strains, Phase IV (KMG-IV): sequencing the most valuable type-strain genomes for metagenomic binning, comparative biology and taxonomic classification.</title>
        <authorList>
            <person name="Goeker M."/>
        </authorList>
    </citation>
    <scope>NUCLEOTIDE SEQUENCE [LARGE SCALE GENOMIC DNA]</scope>
    <source>
        <strain evidence="4 5">DSM 25964</strain>
    </source>
</reference>
<dbReference type="Gene3D" id="3.40.630.10">
    <property type="entry name" value="Zn peptidases"/>
    <property type="match status" value="1"/>
</dbReference>
<dbReference type="SUPFAM" id="SSF55031">
    <property type="entry name" value="Bacterial exopeptidase dimerisation domain"/>
    <property type="match status" value="1"/>
</dbReference>
<organism evidence="4 5">
    <name type="scientific">Aminivibrio pyruvatiphilus</name>
    <dbReference type="NCBI Taxonomy" id="1005740"/>
    <lineage>
        <taxon>Bacteria</taxon>
        <taxon>Thermotogati</taxon>
        <taxon>Synergistota</taxon>
        <taxon>Synergistia</taxon>
        <taxon>Synergistales</taxon>
        <taxon>Aminobacteriaceae</taxon>
        <taxon>Aminivibrio</taxon>
    </lineage>
</organism>
<evidence type="ECO:0000256" key="1">
    <source>
        <dbReference type="ARBA" id="ARBA00022801"/>
    </source>
</evidence>
<proteinExistence type="predicted"/>
<dbReference type="Pfam" id="PF01546">
    <property type="entry name" value="Peptidase_M20"/>
    <property type="match status" value="1"/>
</dbReference>
<dbReference type="PIRSF" id="PIRSF005962">
    <property type="entry name" value="Pept_M20D_amidohydro"/>
    <property type="match status" value="1"/>
</dbReference>
<feature type="domain" description="Peptidase M20 dimerisation" evidence="3">
    <location>
        <begin position="194"/>
        <end position="280"/>
    </location>
</feature>
<gene>
    <name evidence="4" type="ORF">C8D99_1025</name>
</gene>
<dbReference type="GO" id="GO:0019877">
    <property type="term" value="P:diaminopimelate biosynthetic process"/>
    <property type="evidence" value="ECO:0007669"/>
    <property type="project" value="UniProtKB-ARBA"/>
</dbReference>
<comment type="cofactor">
    <cofactor evidence="2">
        <name>Mn(2+)</name>
        <dbReference type="ChEBI" id="CHEBI:29035"/>
    </cofactor>
    <text evidence="2">The Mn(2+) ion enhances activity.</text>
</comment>
<dbReference type="Proteomes" id="UP000295066">
    <property type="component" value="Unassembled WGS sequence"/>
</dbReference>
<dbReference type="PANTHER" id="PTHR11014:SF63">
    <property type="entry name" value="METALLOPEPTIDASE, PUTATIVE (AFU_ORTHOLOGUE AFUA_6G09600)-RELATED"/>
    <property type="match status" value="1"/>
</dbReference>
<evidence type="ECO:0000256" key="2">
    <source>
        <dbReference type="PIRSR" id="PIRSR005962-1"/>
    </source>
</evidence>
<feature type="binding site" evidence="2">
    <location>
        <position position="107"/>
    </location>
    <ligand>
        <name>Mn(2+)</name>
        <dbReference type="ChEBI" id="CHEBI:29035"/>
        <label>2</label>
    </ligand>
</feature>
<evidence type="ECO:0000259" key="3">
    <source>
        <dbReference type="Pfam" id="PF07687"/>
    </source>
</evidence>
<keyword evidence="5" id="KW-1185">Reference proteome</keyword>
<dbReference type="GO" id="GO:0046872">
    <property type="term" value="F:metal ion binding"/>
    <property type="evidence" value="ECO:0007669"/>
    <property type="project" value="UniProtKB-KW"/>
</dbReference>
<accession>A0A4R8MCD7</accession>
<keyword evidence="2" id="KW-0479">Metal-binding</keyword>
<dbReference type="InterPro" id="IPR002933">
    <property type="entry name" value="Peptidase_M20"/>
</dbReference>
<dbReference type="Gene3D" id="3.30.70.360">
    <property type="match status" value="1"/>
</dbReference>
<feature type="binding site" evidence="2">
    <location>
        <position position="143"/>
    </location>
    <ligand>
        <name>Mn(2+)</name>
        <dbReference type="ChEBI" id="CHEBI:29035"/>
        <label>2</label>
    </ligand>
</feature>
<evidence type="ECO:0000313" key="4">
    <source>
        <dbReference type="EMBL" id="TDY63024.1"/>
    </source>
</evidence>
<dbReference type="Pfam" id="PF07687">
    <property type="entry name" value="M20_dimer"/>
    <property type="match status" value="1"/>
</dbReference>
<keyword evidence="2" id="KW-0464">Manganese</keyword>
<protein>
    <submittedName>
        <fullName evidence="4">Amidohydrolase</fullName>
    </submittedName>
</protein>
<dbReference type="GO" id="GO:0050118">
    <property type="term" value="F:N-acetyldiaminopimelate deacetylase activity"/>
    <property type="evidence" value="ECO:0007669"/>
    <property type="project" value="UniProtKB-ARBA"/>
</dbReference>
<dbReference type="PANTHER" id="PTHR11014">
    <property type="entry name" value="PEPTIDASE M20 FAMILY MEMBER"/>
    <property type="match status" value="1"/>
</dbReference>
<dbReference type="EMBL" id="SORI01000002">
    <property type="protein sequence ID" value="TDY63024.1"/>
    <property type="molecule type" value="Genomic_DNA"/>
</dbReference>
<dbReference type="SUPFAM" id="SSF53187">
    <property type="entry name" value="Zn-dependent exopeptidases"/>
    <property type="match status" value="1"/>
</dbReference>
<dbReference type="InterPro" id="IPR011650">
    <property type="entry name" value="Peptidase_M20_dimer"/>
</dbReference>
<feature type="binding site" evidence="2">
    <location>
        <position position="109"/>
    </location>
    <ligand>
        <name>Mn(2+)</name>
        <dbReference type="ChEBI" id="CHEBI:29035"/>
        <label>2</label>
    </ligand>
</feature>
<keyword evidence="1 4" id="KW-0378">Hydrolase</keyword>
<dbReference type="NCBIfam" id="TIGR01891">
    <property type="entry name" value="amidohydrolases"/>
    <property type="match status" value="1"/>
</dbReference>
<dbReference type="FunFam" id="3.30.70.360:FF:000001">
    <property type="entry name" value="N-acetyldiaminopimelate deacetylase"/>
    <property type="match status" value="1"/>
</dbReference>
<dbReference type="InterPro" id="IPR017439">
    <property type="entry name" value="Amidohydrolase"/>
</dbReference>
<dbReference type="InterPro" id="IPR036264">
    <property type="entry name" value="Bact_exopeptidase_dim_dom"/>
</dbReference>
<evidence type="ECO:0000313" key="5">
    <source>
        <dbReference type="Proteomes" id="UP000295066"/>
    </source>
</evidence>
<name>A0A4R8MCD7_9BACT</name>